<dbReference type="InterPro" id="IPR013325">
    <property type="entry name" value="RNA_pol_sigma_r2"/>
</dbReference>
<protein>
    <submittedName>
        <fullName evidence="8">Sigma-70 family RNA polymerase sigma factor</fullName>
    </submittedName>
</protein>
<dbReference type="SUPFAM" id="SSF88946">
    <property type="entry name" value="Sigma2 domain of RNA polymerase sigma factors"/>
    <property type="match status" value="1"/>
</dbReference>
<dbReference type="GO" id="GO:0003677">
    <property type="term" value="F:DNA binding"/>
    <property type="evidence" value="ECO:0007669"/>
    <property type="project" value="UniProtKB-KW"/>
</dbReference>
<dbReference type="InterPro" id="IPR014284">
    <property type="entry name" value="RNA_pol_sigma-70_dom"/>
</dbReference>
<dbReference type="Proteomes" id="UP001172737">
    <property type="component" value="Unassembled WGS sequence"/>
</dbReference>
<dbReference type="RefSeq" id="WP_301118478.1">
    <property type="nucleotide sequence ID" value="NZ_JAUHPX010000002.1"/>
</dbReference>
<keyword evidence="3" id="KW-0731">Sigma factor</keyword>
<evidence type="ECO:0000256" key="2">
    <source>
        <dbReference type="ARBA" id="ARBA00023015"/>
    </source>
</evidence>
<name>A0AAW7M452_9MICO</name>
<comment type="similarity">
    <text evidence="1">Belongs to the sigma-70 factor family. ECF subfamily.</text>
</comment>
<dbReference type="Gene3D" id="1.10.10.10">
    <property type="entry name" value="Winged helix-like DNA-binding domain superfamily/Winged helix DNA-binding domain"/>
    <property type="match status" value="1"/>
</dbReference>
<evidence type="ECO:0000313" key="8">
    <source>
        <dbReference type="EMBL" id="MDN4487418.1"/>
    </source>
</evidence>
<keyword evidence="5" id="KW-0804">Transcription</keyword>
<accession>A0AAW7M452</accession>
<dbReference type="CDD" id="cd06171">
    <property type="entry name" value="Sigma70_r4"/>
    <property type="match status" value="1"/>
</dbReference>
<evidence type="ECO:0000256" key="3">
    <source>
        <dbReference type="ARBA" id="ARBA00023082"/>
    </source>
</evidence>
<dbReference type="InterPro" id="IPR013249">
    <property type="entry name" value="RNA_pol_sigma70_r4_t2"/>
</dbReference>
<dbReference type="Pfam" id="PF08281">
    <property type="entry name" value="Sigma70_r4_2"/>
    <property type="match status" value="1"/>
</dbReference>
<dbReference type="InterPro" id="IPR013324">
    <property type="entry name" value="RNA_pol_sigma_r3/r4-like"/>
</dbReference>
<dbReference type="EMBL" id="JAUHPX010000002">
    <property type="protein sequence ID" value="MDN4487418.1"/>
    <property type="molecule type" value="Genomic_DNA"/>
</dbReference>
<evidence type="ECO:0000256" key="5">
    <source>
        <dbReference type="ARBA" id="ARBA00023163"/>
    </source>
</evidence>
<dbReference type="GO" id="GO:0006352">
    <property type="term" value="P:DNA-templated transcription initiation"/>
    <property type="evidence" value="ECO:0007669"/>
    <property type="project" value="InterPro"/>
</dbReference>
<dbReference type="PANTHER" id="PTHR43133:SF50">
    <property type="entry name" value="ECF RNA POLYMERASE SIGMA FACTOR SIGM"/>
    <property type="match status" value="1"/>
</dbReference>
<evidence type="ECO:0000313" key="9">
    <source>
        <dbReference type="Proteomes" id="UP001172737"/>
    </source>
</evidence>
<sequence length="182" mass="20423">MNRWQGVLDTMIRERRGALVGYAYLLAGDRPTAEDLVHDAIIRTFTRARRLDDPRAAEAYVRRTIATQFLNGRRSRAVARAKQHLLVERDAPPADQTAGENAEVTRALGLLTRRQRACVVLRHFEDLSTEETAERLGISTGSVKRYLHDALAVLREELRGLDGADDREDAGVRVVAPRGGRR</sequence>
<dbReference type="AlphaFoldDB" id="A0AAW7M452"/>
<feature type="domain" description="RNA polymerase sigma factor 70 region 4 type 2" evidence="7">
    <location>
        <begin position="103"/>
        <end position="152"/>
    </location>
</feature>
<evidence type="ECO:0000256" key="4">
    <source>
        <dbReference type="ARBA" id="ARBA00023125"/>
    </source>
</evidence>
<evidence type="ECO:0000256" key="1">
    <source>
        <dbReference type="ARBA" id="ARBA00010641"/>
    </source>
</evidence>
<gene>
    <name evidence="8" type="ORF">QQX10_04455</name>
</gene>
<evidence type="ECO:0000259" key="6">
    <source>
        <dbReference type="Pfam" id="PF04542"/>
    </source>
</evidence>
<feature type="domain" description="RNA polymerase sigma-70 region 2" evidence="6">
    <location>
        <begin position="11"/>
        <end position="76"/>
    </location>
</feature>
<keyword evidence="9" id="KW-1185">Reference proteome</keyword>
<dbReference type="InterPro" id="IPR039425">
    <property type="entry name" value="RNA_pol_sigma-70-like"/>
</dbReference>
<keyword evidence="4" id="KW-0238">DNA-binding</keyword>
<dbReference type="InterPro" id="IPR036388">
    <property type="entry name" value="WH-like_DNA-bd_sf"/>
</dbReference>
<dbReference type="SUPFAM" id="SSF88659">
    <property type="entry name" value="Sigma3 and sigma4 domains of RNA polymerase sigma factors"/>
    <property type="match status" value="1"/>
</dbReference>
<dbReference type="PANTHER" id="PTHR43133">
    <property type="entry name" value="RNA POLYMERASE ECF-TYPE SIGMA FACTO"/>
    <property type="match status" value="1"/>
</dbReference>
<evidence type="ECO:0000259" key="7">
    <source>
        <dbReference type="Pfam" id="PF08281"/>
    </source>
</evidence>
<dbReference type="GO" id="GO:0016987">
    <property type="term" value="F:sigma factor activity"/>
    <property type="evidence" value="ECO:0007669"/>
    <property type="project" value="UniProtKB-KW"/>
</dbReference>
<dbReference type="InterPro" id="IPR007627">
    <property type="entry name" value="RNA_pol_sigma70_r2"/>
</dbReference>
<dbReference type="Gene3D" id="1.10.1740.10">
    <property type="match status" value="1"/>
</dbReference>
<dbReference type="NCBIfam" id="TIGR02937">
    <property type="entry name" value="sigma70-ECF"/>
    <property type="match status" value="1"/>
</dbReference>
<organism evidence="8 9">
    <name type="scientific">Demequina lignilytica</name>
    <dbReference type="NCBI Taxonomy" id="3051663"/>
    <lineage>
        <taxon>Bacteria</taxon>
        <taxon>Bacillati</taxon>
        <taxon>Actinomycetota</taxon>
        <taxon>Actinomycetes</taxon>
        <taxon>Micrococcales</taxon>
        <taxon>Demequinaceae</taxon>
        <taxon>Demequina</taxon>
    </lineage>
</organism>
<proteinExistence type="inferred from homology"/>
<keyword evidence="2" id="KW-0805">Transcription regulation</keyword>
<comment type="caution">
    <text evidence="8">The sequence shown here is derived from an EMBL/GenBank/DDBJ whole genome shotgun (WGS) entry which is preliminary data.</text>
</comment>
<reference evidence="8" key="1">
    <citation type="submission" date="2023-06" db="EMBL/GenBank/DDBJ databases">
        <title>Sysu t00039.</title>
        <authorList>
            <person name="Gao L."/>
            <person name="Fang B.-Z."/>
            <person name="Li W.-J."/>
        </authorList>
    </citation>
    <scope>NUCLEOTIDE SEQUENCE</scope>
    <source>
        <strain evidence="8">SYSU T00039</strain>
    </source>
</reference>
<dbReference type="Pfam" id="PF04542">
    <property type="entry name" value="Sigma70_r2"/>
    <property type="match status" value="1"/>
</dbReference>